<feature type="transmembrane region" description="Helical" evidence="10">
    <location>
        <begin position="910"/>
        <end position="928"/>
    </location>
</feature>
<feature type="domain" description="SWEET-like" evidence="12">
    <location>
        <begin position="718"/>
        <end position="973"/>
    </location>
</feature>
<dbReference type="Proteomes" id="UP000032304">
    <property type="component" value="Chromosome 1"/>
</dbReference>
<organism evidence="14 15">
    <name type="scientific">Gossypium raimondii</name>
    <name type="common">Peruvian cotton</name>
    <name type="synonym">Gossypium klotzschianum subsp. raimondii</name>
    <dbReference type="NCBI Taxonomy" id="29730"/>
    <lineage>
        <taxon>Eukaryota</taxon>
        <taxon>Viridiplantae</taxon>
        <taxon>Streptophyta</taxon>
        <taxon>Embryophyta</taxon>
        <taxon>Tracheophyta</taxon>
        <taxon>Spermatophyta</taxon>
        <taxon>Magnoliopsida</taxon>
        <taxon>eudicotyledons</taxon>
        <taxon>Gunneridae</taxon>
        <taxon>Pentapetalae</taxon>
        <taxon>rosids</taxon>
        <taxon>malvids</taxon>
        <taxon>Malvales</taxon>
        <taxon>Malvaceae</taxon>
        <taxon>Malvoideae</taxon>
        <taxon>Gossypium</taxon>
    </lineage>
</organism>
<dbReference type="PANTHER" id="PTHR33389">
    <property type="entry name" value="FAMILY PROTEIN, PUTATIVE (DUF2921)-RELATED"/>
    <property type="match status" value="1"/>
</dbReference>
<evidence type="ECO:0000256" key="11">
    <source>
        <dbReference type="SAM" id="SignalP"/>
    </source>
</evidence>
<evidence type="ECO:0000256" key="2">
    <source>
        <dbReference type="ARBA" id="ARBA00004127"/>
    </source>
</evidence>
<evidence type="ECO:0000256" key="7">
    <source>
        <dbReference type="ARBA" id="ARBA00022786"/>
    </source>
</evidence>
<proteinExistence type="predicted"/>
<comment type="pathway">
    <text evidence="3">Protein modification; protein ubiquitination.</text>
</comment>
<protein>
    <recommendedName>
        <fullName evidence="4">RING-type E3 ubiquitin transferase</fullName>
        <ecNumber evidence="4">2.3.2.27</ecNumber>
    </recommendedName>
</protein>
<sequence length="1018" mass="115772">MKVQLFVVLLWIFVELPVLITGFLPPYETDPAVLDSLVVIAYNRSTDIEKHCSFLLTSASELIPDVNRGSRLKNELSFYLGEWEQKTDEAPLIQFDDNGNLESSQPPISLLKLASFEVKDVNSIQQLRNTVSLGGILSVGISRDWSFAYGGKEPRRNPGSLVVKIVFEGVYMETEENGGERLMCLVGSSTSTLPCTNTCDCDEFSELQTDHVTAYDHRRICFLQDDLVLLVLRYPKIFNLTQRAISGEMTSLNEQGGQRYFSKVHISSQLSGHSKYQFSSELVQSTTFDPPPYKDEQMEDGFHMFTGREFCRLLDHEDREIFLSIIPNYRFNSSYKNQIHGKLGPFVLEKEIQATSISRLDEVKLIFQHVKCEQDTNRTGSAKVTAVLRSVTKTSFQRLERLRTGLSGSTLAVEGIWNSSSGQLSMVGCQETVDSGPEGCDYVISMYFPRSFSIKQRSFLFGTISNVKKDTGLDNPLYFSAMQGINTRDFTEYLSYNYSVIKLVNAFERRTIPYQILSIAKKWLFKYPALKDAEEPLAQLNRLTRKLASDGSVVVPDDQLIAGPKSRVLVQIKVLSVGPLLVEGNLRNKTVITKDELASCRFLNVSMHLAFKTEKELKQTTYKDVSELSLEGVYDPSLGEMHLVGCRKALIENMGIERGQDCLISVKIQYPPLNLKLWKKPTAKITINSQRKVGDPLYFNLINIHVHLSYYLDYFEADTQQAYFEAIVGSLLLTMSIAIIWNQLLYMKVNADIFPYISTTMLAFQFLGYSLPLICNAKVVLKSMVPKDYDWPPPANGMLKFIQSFEQAFLMVMLLLIARLVHMVIKSRSKTMSEGSFKLRHAPREKRVLLTTMAIYASGVLILLDSVDKQNGLWQTWRDVMVYLVFVFQDFFLIPQVIRNTVMGMPVKCLREGYYLGLTTVRLLVLYFDYLMDPTIYTRVGRFDFSSLSSTCLTLSPVAAPVIYAIIVYIQQNNQKHRSLQRCAMFWLVQPELIEMSRCNQYGPKFTLVRKSKVAVPV</sequence>
<dbReference type="EC" id="2.3.2.27" evidence="4"/>
<feature type="domain" description="DUF2921" evidence="13">
    <location>
        <begin position="296"/>
        <end position="482"/>
    </location>
</feature>
<evidence type="ECO:0000256" key="6">
    <source>
        <dbReference type="ARBA" id="ARBA00022692"/>
    </source>
</evidence>
<dbReference type="Pfam" id="PF11145">
    <property type="entry name" value="DUF2921"/>
    <property type="match status" value="1"/>
</dbReference>
<feature type="transmembrane region" description="Helical" evidence="10">
    <location>
        <begin position="948"/>
        <end position="970"/>
    </location>
</feature>
<keyword evidence="8 10" id="KW-1133">Transmembrane helix</keyword>
<feature type="transmembrane region" description="Helical" evidence="10">
    <location>
        <begin position="808"/>
        <end position="825"/>
    </location>
</feature>
<reference evidence="14 15" key="1">
    <citation type="journal article" date="2012" name="Nature">
        <title>Repeated polyploidization of Gossypium genomes and the evolution of spinnable cotton fibres.</title>
        <authorList>
            <person name="Paterson A.H."/>
            <person name="Wendel J.F."/>
            <person name="Gundlach H."/>
            <person name="Guo H."/>
            <person name="Jenkins J."/>
            <person name="Jin D."/>
            <person name="Llewellyn D."/>
            <person name="Showmaker K.C."/>
            <person name="Shu S."/>
            <person name="Udall J."/>
            <person name="Yoo M.J."/>
            <person name="Byers R."/>
            <person name="Chen W."/>
            <person name="Doron-Faigenboim A."/>
            <person name="Duke M.V."/>
            <person name="Gong L."/>
            <person name="Grimwood J."/>
            <person name="Grover C."/>
            <person name="Grupp K."/>
            <person name="Hu G."/>
            <person name="Lee T.H."/>
            <person name="Li J."/>
            <person name="Lin L."/>
            <person name="Liu T."/>
            <person name="Marler B.S."/>
            <person name="Page J.T."/>
            <person name="Roberts A.W."/>
            <person name="Romanel E."/>
            <person name="Sanders W.S."/>
            <person name="Szadkowski E."/>
            <person name="Tan X."/>
            <person name="Tang H."/>
            <person name="Xu C."/>
            <person name="Wang J."/>
            <person name="Wang Z."/>
            <person name="Zhang D."/>
            <person name="Zhang L."/>
            <person name="Ashrafi H."/>
            <person name="Bedon F."/>
            <person name="Bowers J.E."/>
            <person name="Brubaker C.L."/>
            <person name="Chee P.W."/>
            <person name="Das S."/>
            <person name="Gingle A.R."/>
            <person name="Haigler C.H."/>
            <person name="Harker D."/>
            <person name="Hoffmann L.V."/>
            <person name="Hovav R."/>
            <person name="Jones D.C."/>
            <person name="Lemke C."/>
            <person name="Mansoor S."/>
            <person name="ur Rahman M."/>
            <person name="Rainville L.N."/>
            <person name="Rambani A."/>
            <person name="Reddy U.K."/>
            <person name="Rong J.K."/>
            <person name="Saranga Y."/>
            <person name="Scheffler B.E."/>
            <person name="Scheffler J.A."/>
            <person name="Stelly D.M."/>
            <person name="Triplett B.A."/>
            <person name="Van Deynze A."/>
            <person name="Vaslin M.F."/>
            <person name="Waghmare V.N."/>
            <person name="Walford S.A."/>
            <person name="Wright R.J."/>
            <person name="Zaki E.A."/>
            <person name="Zhang T."/>
            <person name="Dennis E.S."/>
            <person name="Mayer K.F."/>
            <person name="Peterson D.G."/>
            <person name="Rokhsar D.S."/>
            <person name="Wang X."/>
            <person name="Schmutz J."/>
        </authorList>
    </citation>
    <scope>NUCLEOTIDE SEQUENCE [LARGE SCALE GENOMIC DNA]</scope>
</reference>
<dbReference type="STRING" id="29730.A0A0D2QIV5"/>
<evidence type="ECO:0000256" key="5">
    <source>
        <dbReference type="ARBA" id="ARBA00022679"/>
    </source>
</evidence>
<evidence type="ECO:0000256" key="10">
    <source>
        <dbReference type="SAM" id="Phobius"/>
    </source>
</evidence>
<dbReference type="Gramene" id="KJB07165">
    <property type="protein sequence ID" value="KJB07165"/>
    <property type="gene ID" value="B456_001G002900"/>
</dbReference>
<evidence type="ECO:0000256" key="4">
    <source>
        <dbReference type="ARBA" id="ARBA00012483"/>
    </source>
</evidence>
<feature type="transmembrane region" description="Helical" evidence="10">
    <location>
        <begin position="753"/>
        <end position="774"/>
    </location>
</feature>
<dbReference type="InterPro" id="IPR057425">
    <property type="entry name" value="DUF2921_N"/>
</dbReference>
<evidence type="ECO:0000256" key="8">
    <source>
        <dbReference type="ARBA" id="ARBA00022989"/>
    </source>
</evidence>
<keyword evidence="11" id="KW-0732">Signal</keyword>
<dbReference type="InterPro" id="IPR021319">
    <property type="entry name" value="DUF2921"/>
</dbReference>
<dbReference type="AlphaFoldDB" id="A0A0D2QIV5"/>
<feature type="chain" id="PRO_5002250357" description="RING-type E3 ubiquitin transferase" evidence="11">
    <location>
        <begin position="23"/>
        <end position="1018"/>
    </location>
</feature>
<dbReference type="GO" id="GO:0012505">
    <property type="term" value="C:endomembrane system"/>
    <property type="evidence" value="ECO:0007669"/>
    <property type="project" value="UniProtKB-SubCell"/>
</dbReference>
<name>A0A0D2QIV5_GOSRA</name>
<evidence type="ECO:0000313" key="14">
    <source>
        <dbReference type="EMBL" id="KJB07165.1"/>
    </source>
</evidence>
<evidence type="ECO:0000259" key="12">
    <source>
        <dbReference type="Pfam" id="PF11145"/>
    </source>
</evidence>
<gene>
    <name evidence="14" type="ORF">B456_001G002900</name>
</gene>
<evidence type="ECO:0000313" key="15">
    <source>
        <dbReference type="Proteomes" id="UP000032304"/>
    </source>
</evidence>
<feature type="transmembrane region" description="Helical" evidence="10">
    <location>
        <begin position="880"/>
        <end position="898"/>
    </location>
</feature>
<dbReference type="OMA" id="ERTICML"/>
<keyword evidence="15" id="KW-1185">Reference proteome</keyword>
<evidence type="ECO:0000256" key="9">
    <source>
        <dbReference type="ARBA" id="ARBA00023136"/>
    </source>
</evidence>
<feature type="signal peptide" evidence="11">
    <location>
        <begin position="1"/>
        <end position="22"/>
    </location>
</feature>
<feature type="domain" description="DUF2921" evidence="13">
    <location>
        <begin position="603"/>
        <end position="702"/>
    </location>
</feature>
<accession>A0A0D2QIV5</accession>
<keyword evidence="6 10" id="KW-0812">Transmembrane</keyword>
<keyword evidence="5" id="KW-0808">Transferase</keyword>
<keyword evidence="7" id="KW-0833">Ubl conjugation pathway</keyword>
<feature type="transmembrane region" description="Helical" evidence="10">
    <location>
        <begin position="846"/>
        <end position="864"/>
    </location>
</feature>
<dbReference type="GO" id="GO:0061630">
    <property type="term" value="F:ubiquitin protein ligase activity"/>
    <property type="evidence" value="ECO:0007669"/>
    <property type="project" value="UniProtKB-EC"/>
</dbReference>
<keyword evidence="9 10" id="KW-0472">Membrane</keyword>
<dbReference type="Pfam" id="PF25333">
    <property type="entry name" value="DUF2921_N"/>
    <property type="match status" value="3"/>
</dbReference>
<comment type="subcellular location">
    <subcellularLocation>
        <location evidence="2">Endomembrane system</location>
        <topology evidence="2">Multi-pass membrane protein</topology>
    </subcellularLocation>
</comment>
<dbReference type="eggNOG" id="ENOG502SJI8">
    <property type="taxonomic scope" value="Eukaryota"/>
</dbReference>
<evidence type="ECO:0000256" key="3">
    <source>
        <dbReference type="ARBA" id="ARBA00004906"/>
    </source>
</evidence>
<evidence type="ECO:0000256" key="1">
    <source>
        <dbReference type="ARBA" id="ARBA00000900"/>
    </source>
</evidence>
<feature type="domain" description="DUF2921" evidence="13">
    <location>
        <begin position="49"/>
        <end position="265"/>
    </location>
</feature>
<dbReference type="EMBL" id="CM001740">
    <property type="protein sequence ID" value="KJB07165.1"/>
    <property type="molecule type" value="Genomic_DNA"/>
</dbReference>
<dbReference type="PANTHER" id="PTHR33389:SF20">
    <property type="match status" value="1"/>
</dbReference>
<comment type="catalytic activity">
    <reaction evidence="1">
        <text>S-ubiquitinyl-[E2 ubiquitin-conjugating enzyme]-L-cysteine + [acceptor protein]-L-lysine = [E2 ubiquitin-conjugating enzyme]-L-cysteine + N(6)-ubiquitinyl-[acceptor protein]-L-lysine.</text>
        <dbReference type="EC" id="2.3.2.27"/>
    </reaction>
</comment>
<feature type="transmembrane region" description="Helical" evidence="10">
    <location>
        <begin position="722"/>
        <end position="741"/>
    </location>
</feature>
<evidence type="ECO:0000259" key="13">
    <source>
        <dbReference type="Pfam" id="PF25333"/>
    </source>
</evidence>